<name>A0ABV9NSI1_9BACI</name>
<feature type="domain" description="ATPase AAA-3" evidence="1">
    <location>
        <begin position="36"/>
        <end position="167"/>
    </location>
</feature>
<accession>A0ABV9NSI1</accession>
<comment type="caution">
    <text evidence="3">The sequence shown here is derived from an EMBL/GenBank/DDBJ whole genome shotgun (WGS) entry which is preliminary data.</text>
</comment>
<evidence type="ECO:0000259" key="1">
    <source>
        <dbReference type="Pfam" id="PF07726"/>
    </source>
</evidence>
<protein>
    <submittedName>
        <fullName evidence="3">AAA family ATPase</fullName>
    </submittedName>
</protein>
<dbReference type="PANTHER" id="PTHR42759">
    <property type="entry name" value="MOXR FAMILY PROTEIN"/>
    <property type="match status" value="1"/>
</dbReference>
<dbReference type="RefSeq" id="WP_377908943.1">
    <property type="nucleotide sequence ID" value="NZ_JBHSGK010000005.1"/>
</dbReference>
<dbReference type="Pfam" id="PF07726">
    <property type="entry name" value="AAA_3"/>
    <property type="match status" value="1"/>
</dbReference>
<dbReference type="SUPFAM" id="SSF52540">
    <property type="entry name" value="P-loop containing nucleoside triphosphate hydrolases"/>
    <property type="match status" value="1"/>
</dbReference>
<sequence length="308" mass="34107">MTEQLTTQMKREIQQKLIGKDETVELLWISLLAEGHVLLDDLPGTGKSELASAFAAAIGATSGRIQGTSDVTPADITGFDYFNKQTGAFTFRPGPVFHHVLLADEINRASPRAQAGLLEAMAEKQVTVEGTTHALTDPFFVIATQNPVDVQQGTFKLPQAQLDRFMMKLPMKTLRFDEKRAMLEQHRGPVRPVTAVTSMEEIRTLRDKVRHVEVHEDVETYLLQLIEATGTVEETLFEASPRAAVALLRAAQARALIQDRRYVKPEDIVMLAEPVLAHRLILNSRAVLTTDPKDVVQHALDSLSVPAD</sequence>
<dbReference type="InterPro" id="IPR027417">
    <property type="entry name" value="P-loop_NTPase"/>
</dbReference>
<dbReference type="PIRSF" id="PIRSF002849">
    <property type="entry name" value="AAA_ATPase_chaperone_MoxR_prd"/>
    <property type="match status" value="1"/>
</dbReference>
<dbReference type="PANTHER" id="PTHR42759:SF5">
    <property type="entry name" value="METHANOL DEHYDROGENASE REGULATOR"/>
    <property type="match status" value="1"/>
</dbReference>
<keyword evidence="4" id="KW-1185">Reference proteome</keyword>
<dbReference type="InterPro" id="IPR050764">
    <property type="entry name" value="CbbQ/NirQ/NorQ/GpvN"/>
</dbReference>
<proteinExistence type="predicted"/>
<reference evidence="4" key="1">
    <citation type="journal article" date="2019" name="Int. J. Syst. Evol. Microbiol.">
        <title>The Global Catalogue of Microorganisms (GCM) 10K type strain sequencing project: providing services to taxonomists for standard genome sequencing and annotation.</title>
        <authorList>
            <consortium name="The Broad Institute Genomics Platform"/>
            <consortium name="The Broad Institute Genome Sequencing Center for Infectious Disease"/>
            <person name="Wu L."/>
            <person name="Ma J."/>
        </authorList>
    </citation>
    <scope>NUCLEOTIDE SEQUENCE [LARGE SCALE GENOMIC DNA]</scope>
    <source>
        <strain evidence="4">JCM 12165</strain>
    </source>
</reference>
<gene>
    <name evidence="3" type="ORF">ACFO4L_06815</name>
</gene>
<dbReference type="Gene3D" id="3.40.50.300">
    <property type="entry name" value="P-loop containing nucleotide triphosphate hydrolases"/>
    <property type="match status" value="1"/>
</dbReference>
<dbReference type="InterPro" id="IPR011703">
    <property type="entry name" value="ATPase_AAA-3"/>
</dbReference>
<feature type="domain" description="ChlI/MoxR AAA lid" evidence="2">
    <location>
        <begin position="233"/>
        <end position="285"/>
    </location>
</feature>
<dbReference type="Proteomes" id="UP001595896">
    <property type="component" value="Unassembled WGS sequence"/>
</dbReference>
<organism evidence="3 4">
    <name type="scientific">Bacillus daqingensis</name>
    <dbReference type="NCBI Taxonomy" id="872396"/>
    <lineage>
        <taxon>Bacteria</taxon>
        <taxon>Bacillati</taxon>
        <taxon>Bacillota</taxon>
        <taxon>Bacilli</taxon>
        <taxon>Bacillales</taxon>
        <taxon>Bacillaceae</taxon>
        <taxon>Bacillus</taxon>
    </lineage>
</organism>
<evidence type="ECO:0000313" key="4">
    <source>
        <dbReference type="Proteomes" id="UP001595896"/>
    </source>
</evidence>
<dbReference type="InterPro" id="IPR041628">
    <property type="entry name" value="ChlI/MoxR_AAA_lid"/>
</dbReference>
<evidence type="ECO:0000313" key="3">
    <source>
        <dbReference type="EMBL" id="MFC4736293.1"/>
    </source>
</evidence>
<evidence type="ECO:0000259" key="2">
    <source>
        <dbReference type="Pfam" id="PF17863"/>
    </source>
</evidence>
<dbReference type="Gene3D" id="1.10.8.80">
    <property type="entry name" value="Magnesium chelatase subunit I, C-Terminal domain"/>
    <property type="match status" value="1"/>
</dbReference>
<dbReference type="Pfam" id="PF17863">
    <property type="entry name" value="AAA_lid_2"/>
    <property type="match status" value="1"/>
</dbReference>
<dbReference type="EMBL" id="JBHSGK010000005">
    <property type="protein sequence ID" value="MFC4736293.1"/>
    <property type="molecule type" value="Genomic_DNA"/>
</dbReference>